<dbReference type="Gene3D" id="3.30.360.10">
    <property type="entry name" value="Dihydrodipicolinate Reductase, domain 2"/>
    <property type="match status" value="1"/>
</dbReference>
<proteinExistence type="predicted"/>
<dbReference type="Gene3D" id="3.40.50.720">
    <property type="entry name" value="NAD(P)-binding Rossmann-like Domain"/>
    <property type="match status" value="1"/>
</dbReference>
<dbReference type="Pfam" id="PF01658">
    <property type="entry name" value="Inos-1-P_synth"/>
    <property type="match status" value="1"/>
</dbReference>
<dbReference type="PANTHER" id="PTHR43125:SF1">
    <property type="entry name" value="INOSITOL-3-PHOSPHATE SYNTHASE"/>
    <property type="match status" value="1"/>
</dbReference>
<dbReference type="PANTHER" id="PTHR43125">
    <property type="entry name" value="INOSITOL-3-PHOSPHATE SYNTHASE"/>
    <property type="match status" value="1"/>
</dbReference>
<dbReference type="EMBL" id="LAZR01005205">
    <property type="protein sequence ID" value="KKN01919.1"/>
    <property type="molecule type" value="Genomic_DNA"/>
</dbReference>
<gene>
    <name evidence="2" type="ORF">LCGC14_1122870</name>
</gene>
<reference evidence="2" key="1">
    <citation type="journal article" date="2015" name="Nature">
        <title>Complex archaea that bridge the gap between prokaryotes and eukaryotes.</title>
        <authorList>
            <person name="Spang A."/>
            <person name="Saw J.H."/>
            <person name="Jorgensen S.L."/>
            <person name="Zaremba-Niedzwiedzka K."/>
            <person name="Martijn J."/>
            <person name="Lind A.E."/>
            <person name="van Eijk R."/>
            <person name="Schleper C."/>
            <person name="Guy L."/>
            <person name="Ettema T.J."/>
        </authorList>
    </citation>
    <scope>NUCLEOTIDE SEQUENCE</scope>
</reference>
<feature type="domain" description="Myo-inositol-1-phosphate synthase GAPDH-like" evidence="1">
    <location>
        <begin position="191"/>
        <end position="303"/>
    </location>
</feature>
<dbReference type="SUPFAM" id="SSF51735">
    <property type="entry name" value="NAD(P)-binding Rossmann-fold domains"/>
    <property type="match status" value="1"/>
</dbReference>
<sequence>MTKTQINTALVGIGDVSSALVQGVANYKKNPDKLIGLLPEITEYNVNDINFVLGIDVNSNKVGKDLSEAIFAEPNCNIKLYQPDFLDAPVLKGPVMDGLDSNIKNIIPVSDDQKPVDVIKEMKDRNVDIVVIVLPTGSHKAVKFYALAALEVGACVINGMPSQVANDPEIVKKAEELNLSLIGDDVKSQIGATIIHRSLANLFPMRGAILDKTIQLDWGGSSDFCNLMTPMPNGELRYEQGKRQSKTEAVISNLPNKDTIKCQISAVDYIPFLKNQKEAYLRLEGRIFGGAQVRVDITMFVEDGNNSAGIIVDCIRTSKIAKDRQIGGVLQSASSFFTKHPPEQLDDYAAKKRLIEFIQNERER</sequence>
<name>A0A0F9M874_9ZZZZ</name>
<comment type="caution">
    <text evidence="2">The sequence shown here is derived from an EMBL/GenBank/DDBJ whole genome shotgun (WGS) entry which is preliminary data.</text>
</comment>
<dbReference type="InterPro" id="IPR052199">
    <property type="entry name" value="MIPS"/>
</dbReference>
<evidence type="ECO:0000313" key="2">
    <source>
        <dbReference type="EMBL" id="KKN01919.1"/>
    </source>
</evidence>
<dbReference type="GO" id="GO:0006021">
    <property type="term" value="P:inositol biosynthetic process"/>
    <property type="evidence" value="ECO:0007669"/>
    <property type="project" value="TreeGrafter"/>
</dbReference>
<dbReference type="AlphaFoldDB" id="A0A0F9M874"/>
<dbReference type="InterPro" id="IPR036291">
    <property type="entry name" value="NAD(P)-bd_dom_sf"/>
</dbReference>
<dbReference type="GO" id="GO:0004512">
    <property type="term" value="F:inositol-3-phosphate synthase activity"/>
    <property type="evidence" value="ECO:0007669"/>
    <property type="project" value="TreeGrafter"/>
</dbReference>
<evidence type="ECO:0000259" key="1">
    <source>
        <dbReference type="Pfam" id="PF01658"/>
    </source>
</evidence>
<accession>A0A0F9M874</accession>
<dbReference type="InterPro" id="IPR013021">
    <property type="entry name" value="Myo-inos-1-P_Synthase_GAPDH"/>
</dbReference>
<organism evidence="2">
    <name type="scientific">marine sediment metagenome</name>
    <dbReference type="NCBI Taxonomy" id="412755"/>
    <lineage>
        <taxon>unclassified sequences</taxon>
        <taxon>metagenomes</taxon>
        <taxon>ecological metagenomes</taxon>
    </lineage>
</organism>
<dbReference type="SUPFAM" id="SSF55347">
    <property type="entry name" value="Glyceraldehyde-3-phosphate dehydrogenase-like, C-terminal domain"/>
    <property type="match status" value="1"/>
</dbReference>
<protein>
    <recommendedName>
        <fullName evidence="1">Myo-inositol-1-phosphate synthase GAPDH-like domain-containing protein</fullName>
    </recommendedName>
</protein>